<sequence>MPPALRLPIELLYYVSECLGGPADLSSWSRSCRALHAVLTPLLYRLVKDDPAVMCWACDEGRLGTVQRLLDAGADPNAAWSQEEPRWWTLRNLNHLPPIQRQPEEDITLYPIQSLLGGGFSSSPSEERRSSSPQSEEDHLFLLDRHPLKLRVDVHRWLLSHAALDHEVTEYFDEDFYNVDDDAVTKAGLWEVEGDMELETWPWRYGWNLYTSVGTFPQRCYWTPLHIAAAWGNDKLVDLLLDNGAEVNALSRLFCVCAVPLDRTVAPLWTPLHTSMCHGHESTTRLLLSRGASTNVTTRRLGRDKRRFTALHSACAADLLDAAQALVDGGHQPDVTVRDQTKLTPFAHAFFLGNWAMIDFLVEHGADINAKIGPLDALGHACLLGYYAEALRFLDLGATPQCEYGMSGEGPVYIHLTAVAGAPHFPSPRSSKQIKFRLELVNRLIKHGVDVNQRGVDGTTALMEAASFHRLDVVKALLRSGADVRTSDRELFGMGALEKAVSLYSEESQETPKGAMLNTVKALLESMAENPAPRLVDEEAMILGEGSDAIESDTTDDFDIAHAFRMACTLSHKHEDKLEVVTLLLRYKRAVELANREPNLVYASILGTNFDISNLLLENGFNRPCRKQFDDLIRQFVRNDIVEGLRHILNCFPDIAPRIRKSERLYDAIDAGSEECAEFLINEGISVNSSNEDGRSLLFAACMMGDTHTAELLLKNGADPDEYTQEGHPLTTVAALDHNEDMVRLLLDYGASIHSTPLGKPAPHHNLGFFDFAISCGLEDAVGVIINHKNYGSPTDEEISTHWRTLIHAPSWTHPDDILTILLDSDRFDKDQIFASTEGDPRHIIATPLHLCCAIGLVVDKTEFIEFLLYAGADIHKRLPVRPDSRIHESRLGGKAEIGFEGTTPLEWAIEWSSITVVRALLLGTLDFDQKLDPESEDTMVTEMDIILYTKAACRRQKAAMLSLLFKKALPPTICDEDGNTAVHMLCDFVETFWPNDEPEWTMEFIAKRWADSLLVCLKWGVEYEQRNKKGVSGMDRVLEILKQSDTSELHRTLAEEWHERIDYVEDSSPRLTAKWAAVDDSDVEDELLDDEDLNGGLDTDSEMTGATPSLLHDS</sequence>
<name>A0ACC1PL16_9PEZI</name>
<protein>
    <submittedName>
        <fullName evidence="1">Uncharacterized protein</fullName>
    </submittedName>
</protein>
<keyword evidence="2" id="KW-1185">Reference proteome</keyword>
<comment type="caution">
    <text evidence="1">The sequence shown here is derived from an EMBL/GenBank/DDBJ whole genome shotgun (WGS) entry which is preliminary data.</text>
</comment>
<organism evidence="1 2">
    <name type="scientific">Xylaria curta</name>
    <dbReference type="NCBI Taxonomy" id="42375"/>
    <lineage>
        <taxon>Eukaryota</taxon>
        <taxon>Fungi</taxon>
        <taxon>Dikarya</taxon>
        <taxon>Ascomycota</taxon>
        <taxon>Pezizomycotina</taxon>
        <taxon>Sordariomycetes</taxon>
        <taxon>Xylariomycetidae</taxon>
        <taxon>Xylariales</taxon>
        <taxon>Xylariaceae</taxon>
        <taxon>Xylaria</taxon>
    </lineage>
</organism>
<proteinExistence type="predicted"/>
<dbReference type="Proteomes" id="UP001143856">
    <property type="component" value="Unassembled WGS sequence"/>
</dbReference>
<reference evidence="1" key="1">
    <citation type="submission" date="2022-10" db="EMBL/GenBank/DDBJ databases">
        <title>Genome Sequence of Xylaria curta.</title>
        <authorList>
            <person name="Buettner E."/>
        </authorList>
    </citation>
    <scope>NUCLEOTIDE SEQUENCE</scope>
    <source>
        <strain evidence="1">Babe10</strain>
    </source>
</reference>
<evidence type="ECO:0000313" key="1">
    <source>
        <dbReference type="EMBL" id="KAJ2995463.1"/>
    </source>
</evidence>
<dbReference type="EMBL" id="JAPDGR010000132">
    <property type="protein sequence ID" value="KAJ2995463.1"/>
    <property type="molecule type" value="Genomic_DNA"/>
</dbReference>
<accession>A0ACC1PL16</accession>
<evidence type="ECO:0000313" key="2">
    <source>
        <dbReference type="Proteomes" id="UP001143856"/>
    </source>
</evidence>
<gene>
    <name evidence="1" type="ORF">NUW58_g1262</name>
</gene>